<name>A0A8S5USH2_9CAUD</name>
<reference evidence="1" key="1">
    <citation type="journal article" date="2021" name="Proc. Natl. Acad. Sci. U.S.A.">
        <title>A Catalog of Tens of Thousands of Viruses from Human Metagenomes Reveals Hidden Associations with Chronic Diseases.</title>
        <authorList>
            <person name="Tisza M.J."/>
            <person name="Buck C.B."/>
        </authorList>
    </citation>
    <scope>NUCLEOTIDE SEQUENCE</scope>
    <source>
        <strain evidence="1">CtGgs6</strain>
    </source>
</reference>
<proteinExistence type="predicted"/>
<dbReference type="EMBL" id="BK016132">
    <property type="protein sequence ID" value="DAF97356.1"/>
    <property type="molecule type" value="Genomic_DNA"/>
</dbReference>
<evidence type="ECO:0000313" key="1">
    <source>
        <dbReference type="EMBL" id="DAF97356.1"/>
    </source>
</evidence>
<protein>
    <submittedName>
        <fullName evidence="1">Uncharacterized protein</fullName>
    </submittedName>
</protein>
<organism evidence="1">
    <name type="scientific">Myoviridae sp. ctGgs6</name>
    <dbReference type="NCBI Taxonomy" id="2825072"/>
    <lineage>
        <taxon>Viruses</taxon>
        <taxon>Duplodnaviria</taxon>
        <taxon>Heunggongvirae</taxon>
        <taxon>Uroviricota</taxon>
        <taxon>Caudoviricetes</taxon>
    </lineage>
</organism>
<sequence>MNNPWIEWNSRALEGDALPRDGDMTTIDFDTSDIPAETDMYCRPGLRNPKCLCARCAREDSAGDPCCCEGEHWYQEECPMVECPDFEERAGR</sequence>
<accession>A0A8S5USH2</accession>